<evidence type="ECO:0008006" key="3">
    <source>
        <dbReference type="Google" id="ProtNLM"/>
    </source>
</evidence>
<gene>
    <name evidence="1" type="ORF">WDZ17_05410</name>
</gene>
<dbReference type="EMBL" id="JBBIAA010000003">
    <property type="protein sequence ID" value="MEJ5944730.1"/>
    <property type="molecule type" value="Genomic_DNA"/>
</dbReference>
<sequence>MADVFAVGDTVQMTGKVMTGNVGTVISIDEVRDRYLVLVTPQTQNYFAADELRRFTK</sequence>
<name>A0ABU8RI46_9ACTN</name>
<organism evidence="1 2">
    <name type="scientific">Pseudokineococcus basanitobsidens</name>
    <dbReference type="NCBI Taxonomy" id="1926649"/>
    <lineage>
        <taxon>Bacteria</taxon>
        <taxon>Bacillati</taxon>
        <taxon>Actinomycetota</taxon>
        <taxon>Actinomycetes</taxon>
        <taxon>Kineosporiales</taxon>
        <taxon>Kineosporiaceae</taxon>
        <taxon>Pseudokineococcus</taxon>
    </lineage>
</organism>
<keyword evidence="2" id="KW-1185">Reference proteome</keyword>
<comment type="caution">
    <text evidence="1">The sequence shown here is derived from an EMBL/GenBank/DDBJ whole genome shotgun (WGS) entry which is preliminary data.</text>
</comment>
<dbReference type="Proteomes" id="UP001387100">
    <property type="component" value="Unassembled WGS sequence"/>
</dbReference>
<reference evidence="1 2" key="1">
    <citation type="journal article" date="2017" name="Int. J. Syst. Evol. Microbiol.">
        <title>Pseudokineococcus basanitobsidens sp. nov., isolated from volcanic rock.</title>
        <authorList>
            <person name="Lee D.W."/>
            <person name="Park M.Y."/>
            <person name="Kim J.J."/>
            <person name="Kim B.S."/>
        </authorList>
    </citation>
    <scope>NUCLEOTIDE SEQUENCE [LARGE SCALE GENOMIC DNA]</scope>
    <source>
        <strain evidence="1 2">DSM 103726</strain>
    </source>
</reference>
<dbReference type="RefSeq" id="WP_339574113.1">
    <property type="nucleotide sequence ID" value="NZ_JBBIAA010000003.1"/>
</dbReference>
<evidence type="ECO:0000313" key="1">
    <source>
        <dbReference type="EMBL" id="MEJ5944730.1"/>
    </source>
</evidence>
<protein>
    <recommendedName>
        <fullName evidence="3">KOW domain-containing protein</fullName>
    </recommendedName>
</protein>
<accession>A0ABU8RI46</accession>
<evidence type="ECO:0000313" key="2">
    <source>
        <dbReference type="Proteomes" id="UP001387100"/>
    </source>
</evidence>
<proteinExistence type="predicted"/>